<protein>
    <recommendedName>
        <fullName evidence="3">Tetratricopeptide repeat protein</fullName>
    </recommendedName>
</protein>
<gene>
    <name evidence="1" type="ORF">RxyAA322_01360</name>
</gene>
<proteinExistence type="predicted"/>
<dbReference type="InterPro" id="IPR011990">
    <property type="entry name" value="TPR-like_helical_dom_sf"/>
</dbReference>
<keyword evidence="2" id="KW-1185">Reference proteome</keyword>
<sequence>MEVLREAAAFLAGLSPRERESFFRFSGVELPDDPAGAERRLAETPVEPVALLATAAARAAGEAPDLARRLGEAALRFARSREERQLAHVCLAQVHFRLRRDPEELAAFERHCGEAVRLGHAGSFCYERLAALYEYEGRYGEAVRVCERAVEVLGRAGDEPSARRFRARLDRLRRKAAGG</sequence>
<accession>A0A510HEB3</accession>
<evidence type="ECO:0008006" key="3">
    <source>
        <dbReference type="Google" id="ProtNLM"/>
    </source>
</evidence>
<evidence type="ECO:0000313" key="2">
    <source>
        <dbReference type="Proteomes" id="UP000318065"/>
    </source>
</evidence>
<dbReference type="SUPFAM" id="SSF48452">
    <property type="entry name" value="TPR-like"/>
    <property type="match status" value="1"/>
</dbReference>
<dbReference type="EMBL" id="AP019791">
    <property type="protein sequence ID" value="BBL78282.1"/>
    <property type="molecule type" value="Genomic_DNA"/>
</dbReference>
<dbReference type="AlphaFoldDB" id="A0A510HEB3"/>
<evidence type="ECO:0000313" key="1">
    <source>
        <dbReference type="EMBL" id="BBL78282.1"/>
    </source>
</evidence>
<organism evidence="1 2">
    <name type="scientific">Rubrobacter xylanophilus</name>
    <dbReference type="NCBI Taxonomy" id="49319"/>
    <lineage>
        <taxon>Bacteria</taxon>
        <taxon>Bacillati</taxon>
        <taxon>Actinomycetota</taxon>
        <taxon>Rubrobacteria</taxon>
        <taxon>Rubrobacterales</taxon>
        <taxon>Rubrobacteraceae</taxon>
        <taxon>Rubrobacter</taxon>
    </lineage>
</organism>
<dbReference type="Gene3D" id="1.25.40.10">
    <property type="entry name" value="Tetratricopeptide repeat domain"/>
    <property type="match status" value="1"/>
</dbReference>
<dbReference type="RefSeq" id="WP_143526445.1">
    <property type="nucleotide sequence ID" value="NZ_AP019791.1"/>
</dbReference>
<dbReference type="OrthoDB" id="5244524at2"/>
<name>A0A510HEB3_9ACTN</name>
<reference evidence="1" key="1">
    <citation type="journal article" date="2019" name="Microbiol. Resour. Announc.">
        <title>Complete Genome Sequence of Rubrobacter xylanophilus Strain AA3-22, Isolated from Arima Onsen in Japan.</title>
        <authorList>
            <person name="Tomariguchi N."/>
            <person name="Miyazaki K."/>
        </authorList>
    </citation>
    <scope>NUCLEOTIDE SEQUENCE [LARGE SCALE GENOMIC DNA]</scope>
    <source>
        <strain evidence="1">AA3-22</strain>
    </source>
</reference>
<dbReference type="Proteomes" id="UP000318065">
    <property type="component" value="Chromosome"/>
</dbReference>